<proteinExistence type="predicted"/>
<dbReference type="GO" id="GO:0009409">
    <property type="term" value="P:response to cold"/>
    <property type="evidence" value="ECO:0007669"/>
    <property type="project" value="TreeGrafter"/>
</dbReference>
<name>A0A1B0AKS8_9MUSC</name>
<reference evidence="8" key="2">
    <citation type="submission" date="2020-05" db="UniProtKB">
        <authorList>
            <consortium name="EnsemblMetazoa"/>
        </authorList>
    </citation>
    <scope>IDENTIFICATION</scope>
    <source>
        <strain evidence="8">IAEA</strain>
    </source>
</reference>
<dbReference type="EMBL" id="JXJN01028016">
    <property type="status" value="NOT_ANNOTATED_CDS"/>
    <property type="molecule type" value="Genomic_DNA"/>
</dbReference>
<keyword evidence="2" id="KW-0547">Nucleotide-binding</keyword>
<protein>
    <recommendedName>
        <fullName evidence="1">RNA helicase</fullName>
        <ecNumber evidence="1">3.6.4.13</ecNumber>
    </recommendedName>
</protein>
<dbReference type="GO" id="GO:0003724">
    <property type="term" value="F:RNA helicase activity"/>
    <property type="evidence" value="ECO:0007669"/>
    <property type="project" value="UniProtKB-EC"/>
</dbReference>
<evidence type="ECO:0000259" key="6">
    <source>
        <dbReference type="PROSITE" id="PS51192"/>
    </source>
</evidence>
<keyword evidence="3" id="KW-0378">Hydrolase</keyword>
<dbReference type="InterPro" id="IPR014001">
    <property type="entry name" value="Helicase_ATP-bd"/>
</dbReference>
<dbReference type="PANTHER" id="PTHR47963:SF8">
    <property type="entry name" value="ATP-DEPENDENT RNA HELICASE DEAD"/>
    <property type="match status" value="1"/>
</dbReference>
<dbReference type="Pfam" id="PF00271">
    <property type="entry name" value="Helicase_C"/>
    <property type="match status" value="1"/>
</dbReference>
<dbReference type="InterPro" id="IPR001650">
    <property type="entry name" value="Helicase_C-like"/>
</dbReference>
<dbReference type="STRING" id="67801.A0A1B0AKS8"/>
<evidence type="ECO:0000256" key="3">
    <source>
        <dbReference type="ARBA" id="ARBA00022801"/>
    </source>
</evidence>
<dbReference type="GO" id="GO:0005524">
    <property type="term" value="F:ATP binding"/>
    <property type="evidence" value="ECO:0007669"/>
    <property type="project" value="UniProtKB-KW"/>
</dbReference>
<dbReference type="CDD" id="cd18787">
    <property type="entry name" value="SF2_C_DEAD"/>
    <property type="match status" value="1"/>
</dbReference>
<dbReference type="Gene3D" id="3.40.50.300">
    <property type="entry name" value="P-loop containing nucleotide triphosphate hydrolases"/>
    <property type="match status" value="2"/>
</dbReference>
<dbReference type="AlphaFoldDB" id="A0A1B0AKS8"/>
<keyword evidence="4" id="KW-0347">Helicase</keyword>
<evidence type="ECO:0000256" key="1">
    <source>
        <dbReference type="ARBA" id="ARBA00012552"/>
    </source>
</evidence>
<sequence length="177" mass="20774">MLRMGFIEDVENILSKTSKIHQTVLFSATMPKEIHKIARRFMKTPKEVRIQSNIKTQPDIKQYYWIAYHIRKIDALLRFLEVENFEAVIIFVKTKNATLELSEILEKHGYNSSPLNGDMNQSLRENTLNKFKIKKLDILVATDIASRGLDVEHTPKHIYTELVEPVVQEEQEKHCYF</sequence>
<dbReference type="PANTHER" id="PTHR47963">
    <property type="entry name" value="DEAD-BOX ATP-DEPENDENT RNA HELICASE 47, MITOCHONDRIAL"/>
    <property type="match status" value="1"/>
</dbReference>
<dbReference type="InterPro" id="IPR027417">
    <property type="entry name" value="P-loop_NTPase"/>
</dbReference>
<dbReference type="EnsemblMetazoa" id="GPPI000314-RA">
    <property type="protein sequence ID" value="GPPI000314-PA"/>
    <property type="gene ID" value="GPPI000314"/>
</dbReference>
<dbReference type="Proteomes" id="UP000092460">
    <property type="component" value="Unassembled WGS sequence"/>
</dbReference>
<dbReference type="GO" id="GO:0005840">
    <property type="term" value="C:ribosome"/>
    <property type="evidence" value="ECO:0007669"/>
    <property type="project" value="TreeGrafter"/>
</dbReference>
<evidence type="ECO:0000313" key="8">
    <source>
        <dbReference type="EnsemblMetazoa" id="GPPI000314-PA"/>
    </source>
</evidence>
<evidence type="ECO:0000256" key="2">
    <source>
        <dbReference type="ARBA" id="ARBA00022741"/>
    </source>
</evidence>
<evidence type="ECO:0000256" key="5">
    <source>
        <dbReference type="ARBA" id="ARBA00022840"/>
    </source>
</evidence>
<feature type="domain" description="Helicase C-terminal" evidence="7">
    <location>
        <begin position="72"/>
        <end position="177"/>
    </location>
</feature>
<accession>A0A1B0AKS8</accession>
<dbReference type="GO" id="GO:0033592">
    <property type="term" value="F:RNA strand annealing activity"/>
    <property type="evidence" value="ECO:0007669"/>
    <property type="project" value="TreeGrafter"/>
</dbReference>
<dbReference type="GO" id="GO:0005829">
    <property type="term" value="C:cytosol"/>
    <property type="evidence" value="ECO:0007669"/>
    <property type="project" value="TreeGrafter"/>
</dbReference>
<feature type="domain" description="Helicase ATP-binding" evidence="6">
    <location>
        <begin position="1"/>
        <end position="48"/>
    </location>
</feature>
<reference evidence="9" key="1">
    <citation type="submission" date="2015-01" db="EMBL/GenBank/DDBJ databases">
        <authorList>
            <person name="Aksoy S."/>
            <person name="Warren W."/>
            <person name="Wilson R.K."/>
        </authorList>
    </citation>
    <scope>NUCLEOTIDE SEQUENCE [LARGE SCALE GENOMIC DNA]</scope>
    <source>
        <strain evidence="9">IAEA</strain>
    </source>
</reference>
<dbReference type="SUPFAM" id="SSF52540">
    <property type="entry name" value="P-loop containing nucleoside triphosphate hydrolases"/>
    <property type="match status" value="1"/>
</dbReference>
<keyword evidence="9" id="KW-1185">Reference proteome</keyword>
<dbReference type="InterPro" id="IPR050547">
    <property type="entry name" value="DEAD_box_RNA_helicases"/>
</dbReference>
<evidence type="ECO:0000256" key="4">
    <source>
        <dbReference type="ARBA" id="ARBA00022806"/>
    </source>
</evidence>
<organism evidence="8 9">
    <name type="scientific">Glossina palpalis gambiensis</name>
    <dbReference type="NCBI Taxonomy" id="67801"/>
    <lineage>
        <taxon>Eukaryota</taxon>
        <taxon>Metazoa</taxon>
        <taxon>Ecdysozoa</taxon>
        <taxon>Arthropoda</taxon>
        <taxon>Hexapoda</taxon>
        <taxon>Insecta</taxon>
        <taxon>Pterygota</taxon>
        <taxon>Neoptera</taxon>
        <taxon>Endopterygota</taxon>
        <taxon>Diptera</taxon>
        <taxon>Brachycera</taxon>
        <taxon>Muscomorpha</taxon>
        <taxon>Hippoboscoidea</taxon>
        <taxon>Glossinidae</taxon>
        <taxon>Glossina</taxon>
    </lineage>
</organism>
<dbReference type="EC" id="3.6.4.13" evidence="1"/>
<dbReference type="VEuPathDB" id="VectorBase:GPPI000314"/>
<evidence type="ECO:0000313" key="9">
    <source>
        <dbReference type="Proteomes" id="UP000092460"/>
    </source>
</evidence>
<keyword evidence="5" id="KW-0067">ATP-binding</keyword>
<dbReference type="PROSITE" id="PS51192">
    <property type="entry name" value="HELICASE_ATP_BIND_1"/>
    <property type="match status" value="1"/>
</dbReference>
<dbReference type="SMART" id="SM00490">
    <property type="entry name" value="HELICc"/>
    <property type="match status" value="1"/>
</dbReference>
<dbReference type="GO" id="GO:0016787">
    <property type="term" value="F:hydrolase activity"/>
    <property type="evidence" value="ECO:0007669"/>
    <property type="project" value="UniProtKB-KW"/>
</dbReference>
<evidence type="ECO:0000259" key="7">
    <source>
        <dbReference type="PROSITE" id="PS51194"/>
    </source>
</evidence>
<dbReference type="PROSITE" id="PS51194">
    <property type="entry name" value="HELICASE_CTER"/>
    <property type="match status" value="1"/>
</dbReference>